<feature type="transmembrane region" description="Helical" evidence="1">
    <location>
        <begin position="125"/>
        <end position="155"/>
    </location>
</feature>
<evidence type="ECO:0000313" key="3">
    <source>
        <dbReference type="Proteomes" id="UP000034774"/>
    </source>
</evidence>
<keyword evidence="1" id="KW-0472">Membrane</keyword>
<comment type="caution">
    <text evidence="2">The sequence shown here is derived from an EMBL/GenBank/DDBJ whole genome shotgun (WGS) entry which is preliminary data.</text>
</comment>
<dbReference type="STRING" id="1618572.UT17_C0004G0264"/>
<keyword evidence="1" id="KW-0812">Transmembrane</keyword>
<keyword evidence="1" id="KW-1133">Transmembrane helix</keyword>
<feature type="transmembrane region" description="Helical" evidence="1">
    <location>
        <begin position="243"/>
        <end position="260"/>
    </location>
</feature>
<feature type="transmembrane region" description="Helical" evidence="1">
    <location>
        <begin position="167"/>
        <end position="188"/>
    </location>
</feature>
<feature type="transmembrane region" description="Helical" evidence="1">
    <location>
        <begin position="290"/>
        <end position="309"/>
    </location>
</feature>
<accession>A0A0G0PRA8</accession>
<dbReference type="Proteomes" id="UP000034774">
    <property type="component" value="Unassembled WGS sequence"/>
</dbReference>
<name>A0A0G0PRA8_9BACT</name>
<organism evidence="2 3">
    <name type="scientific">Candidatus Woesebacteria bacterium GW2011_GWB1_39_10</name>
    <dbReference type="NCBI Taxonomy" id="1618572"/>
    <lineage>
        <taxon>Bacteria</taxon>
        <taxon>Candidatus Woeseibacteriota</taxon>
    </lineage>
</organism>
<reference evidence="2 3" key="1">
    <citation type="journal article" date="2015" name="Nature">
        <title>rRNA introns, odd ribosomes, and small enigmatic genomes across a large radiation of phyla.</title>
        <authorList>
            <person name="Brown C.T."/>
            <person name="Hug L.A."/>
            <person name="Thomas B.C."/>
            <person name="Sharon I."/>
            <person name="Castelle C.J."/>
            <person name="Singh A."/>
            <person name="Wilkins M.J."/>
            <person name="Williams K.H."/>
            <person name="Banfield J.F."/>
        </authorList>
    </citation>
    <scope>NUCLEOTIDE SEQUENCE [LARGE SCALE GENOMIC DNA]</scope>
</reference>
<feature type="transmembrane region" description="Helical" evidence="1">
    <location>
        <begin position="215"/>
        <end position="236"/>
    </location>
</feature>
<dbReference type="EMBL" id="LBVU01000004">
    <property type="protein sequence ID" value="KKQ91916.1"/>
    <property type="molecule type" value="Genomic_DNA"/>
</dbReference>
<feature type="transmembrane region" description="Helical" evidence="1">
    <location>
        <begin position="81"/>
        <end position="98"/>
    </location>
</feature>
<dbReference type="AlphaFoldDB" id="A0A0G0PRA8"/>
<evidence type="ECO:0000313" key="2">
    <source>
        <dbReference type="EMBL" id="KKQ91916.1"/>
    </source>
</evidence>
<feature type="transmembrane region" description="Helical" evidence="1">
    <location>
        <begin position="40"/>
        <end position="69"/>
    </location>
</feature>
<feature type="transmembrane region" description="Helical" evidence="1">
    <location>
        <begin position="266"/>
        <end position="283"/>
    </location>
</feature>
<gene>
    <name evidence="2" type="ORF">UT17_C0004G0264</name>
</gene>
<sequence>MHQLIFGPALFYDIPEYLSIVSNNSFLQVFSMGHFPIHPIFMGILWVMTRVLPVNAIAMLFGAISIFIFNKISKLLFKEGSYWLSTVIFALFPAVWLINTNLMVESMTLTFFLSALYFFLSKKKIWFFISLFLMIGTHLQSIFWIPAIFLFPYIFEIKIEKKTVLDYLKISLAATIVSIGFYILLYYFSGRIPGGTTEQLSTYFSSGILRMIRNIWLSFIHNFGTFTPFIFVILLFKNVKSKKVLVSWVLFFALVFLIGANWQGDFMGRRIVFAGVILALALYKYLLKRSVLFILYLLPIVMANVILYASRTPFVVPNIPKGQVLVETHYVKPFIKYDGTVLWIGGDEMGAIDDYLKNGKRVFLTKQAVNAPYLLLVGQNYHITSLGKVGDSESRFLFKKYIVEPYAEGFELKIFKGIASQEAGKPVIFFDQSFWGRLARRRIDYGDIGTWIWALVTNHRDPTGWIYKDARGVVAY</sequence>
<proteinExistence type="predicted"/>
<evidence type="ECO:0000256" key="1">
    <source>
        <dbReference type="SAM" id="Phobius"/>
    </source>
</evidence>
<protein>
    <submittedName>
        <fullName evidence="2">Wzy</fullName>
    </submittedName>
</protein>